<comment type="subunit">
    <text evidence="2">The complex is composed of two ATP-binding proteins (LsrA), two transmembrane proteins (LsrC and LsrD) and a solute-binding protein (LsrB).</text>
</comment>
<keyword evidence="4" id="KW-1003">Cell membrane</keyword>
<sequence length="315" mass="32664">MLGRNGSIRRPLLFLVIALIIATIIQPSFLTVRNLNALLISSTFLMIVAVGEAVVIMTGMIDLGVESTLSAGGMFVAFLNVFHQVPGPLSVAFGLAAGAIAGLVVGLLVTKGRIPSFLVTLATYWGFQGLALLLNGGNYISPYSVTPPRPFGFQGLSGSVFGISNLLIITIFVIAAAQVMVSYTPVGVWLKSIGSNEASARTVGLSTDRIKIMAFMISGILAVLAGIMMAAWQVSIYPNSGQGYSLQAIAGVILGGIPFTGGRGTIVGAAIGALIIGLINDIIVLMGWPALYEYVIVGVILVIAGLQARGQGVVK</sequence>
<dbReference type="Proteomes" id="UP000241848">
    <property type="component" value="Unassembled WGS sequence"/>
</dbReference>
<feature type="transmembrane region" description="Helical" evidence="11">
    <location>
        <begin position="291"/>
        <end position="308"/>
    </location>
</feature>
<keyword evidence="7 11" id="KW-1133">Transmembrane helix</keyword>
<protein>
    <recommendedName>
        <fullName evidence="10">Autoinducer 2 import system permease protein LsrC</fullName>
    </recommendedName>
</protein>
<feature type="transmembrane region" description="Helical" evidence="11">
    <location>
        <begin position="35"/>
        <end position="56"/>
    </location>
</feature>
<name>A0A2T2WDB1_9FIRM</name>
<dbReference type="EMBL" id="PXYV01000075">
    <property type="protein sequence ID" value="PSR20235.1"/>
    <property type="molecule type" value="Genomic_DNA"/>
</dbReference>
<evidence type="ECO:0000256" key="11">
    <source>
        <dbReference type="SAM" id="Phobius"/>
    </source>
</evidence>
<evidence type="ECO:0000256" key="2">
    <source>
        <dbReference type="ARBA" id="ARBA00011262"/>
    </source>
</evidence>
<feature type="transmembrane region" description="Helical" evidence="11">
    <location>
        <begin position="244"/>
        <end position="261"/>
    </location>
</feature>
<accession>A0A2T2WDB1</accession>
<evidence type="ECO:0000256" key="1">
    <source>
        <dbReference type="ARBA" id="ARBA00004651"/>
    </source>
</evidence>
<evidence type="ECO:0000256" key="8">
    <source>
        <dbReference type="ARBA" id="ARBA00023136"/>
    </source>
</evidence>
<dbReference type="PANTHER" id="PTHR32196">
    <property type="entry name" value="ABC TRANSPORTER PERMEASE PROTEIN YPHD-RELATED-RELATED"/>
    <property type="match status" value="1"/>
</dbReference>
<dbReference type="PANTHER" id="PTHR32196:SF29">
    <property type="entry name" value="AUTOINDUCER 2 IMPORT SYSTEM PERMEASE PROTEIN LSRC"/>
    <property type="match status" value="1"/>
</dbReference>
<evidence type="ECO:0000313" key="12">
    <source>
        <dbReference type="EMBL" id="PSR20235.1"/>
    </source>
</evidence>
<feature type="transmembrane region" description="Helical" evidence="11">
    <location>
        <begin position="117"/>
        <end position="140"/>
    </location>
</feature>
<comment type="subcellular location">
    <subcellularLocation>
        <location evidence="1">Cell membrane</location>
        <topology evidence="1">Multi-pass membrane protein</topology>
    </subcellularLocation>
</comment>
<feature type="transmembrane region" description="Helical" evidence="11">
    <location>
        <begin position="89"/>
        <end position="110"/>
    </location>
</feature>
<dbReference type="CDD" id="cd06579">
    <property type="entry name" value="TM_PBP1_transp_AraH_like"/>
    <property type="match status" value="1"/>
</dbReference>
<evidence type="ECO:0000256" key="7">
    <source>
        <dbReference type="ARBA" id="ARBA00022989"/>
    </source>
</evidence>
<organism evidence="12 13">
    <name type="scientific">Sulfobacillus acidophilus</name>
    <dbReference type="NCBI Taxonomy" id="53633"/>
    <lineage>
        <taxon>Bacteria</taxon>
        <taxon>Bacillati</taxon>
        <taxon>Bacillota</taxon>
        <taxon>Clostridia</taxon>
        <taxon>Eubacteriales</taxon>
        <taxon>Clostridiales Family XVII. Incertae Sedis</taxon>
        <taxon>Sulfobacillus</taxon>
    </lineage>
</organism>
<gene>
    <name evidence="12" type="ORF">C7B45_15860</name>
</gene>
<evidence type="ECO:0000256" key="4">
    <source>
        <dbReference type="ARBA" id="ARBA00022475"/>
    </source>
</evidence>
<feature type="transmembrane region" description="Helical" evidence="11">
    <location>
        <begin position="160"/>
        <end position="190"/>
    </location>
</feature>
<proteinExistence type="predicted"/>
<comment type="caution">
    <text evidence="12">The sequence shown here is derived from an EMBL/GenBank/DDBJ whole genome shotgun (WGS) entry which is preliminary data.</text>
</comment>
<evidence type="ECO:0000256" key="5">
    <source>
        <dbReference type="ARBA" id="ARBA00022519"/>
    </source>
</evidence>
<keyword evidence="8 11" id="KW-0472">Membrane</keyword>
<evidence type="ECO:0000313" key="13">
    <source>
        <dbReference type="Proteomes" id="UP000241848"/>
    </source>
</evidence>
<evidence type="ECO:0000256" key="10">
    <source>
        <dbReference type="ARBA" id="ARBA00039382"/>
    </source>
</evidence>
<evidence type="ECO:0000256" key="3">
    <source>
        <dbReference type="ARBA" id="ARBA00022448"/>
    </source>
</evidence>
<evidence type="ECO:0000256" key="6">
    <source>
        <dbReference type="ARBA" id="ARBA00022692"/>
    </source>
</evidence>
<dbReference type="Pfam" id="PF02653">
    <property type="entry name" value="BPD_transp_2"/>
    <property type="match status" value="1"/>
</dbReference>
<comment type="function">
    <text evidence="9">Part of the ABC transporter complex LsrABCD involved in autoinducer 2 (AI-2) import. Probably responsible for the translocation of the substrate across the membrane.</text>
</comment>
<keyword evidence="6 11" id="KW-0812">Transmembrane</keyword>
<dbReference type="GO" id="GO:0022857">
    <property type="term" value="F:transmembrane transporter activity"/>
    <property type="evidence" value="ECO:0007669"/>
    <property type="project" value="InterPro"/>
</dbReference>
<keyword evidence="3" id="KW-0813">Transport</keyword>
<dbReference type="InterPro" id="IPR001851">
    <property type="entry name" value="ABC_transp_permease"/>
</dbReference>
<dbReference type="AlphaFoldDB" id="A0A2T2WDB1"/>
<feature type="transmembrane region" description="Helical" evidence="11">
    <location>
        <begin position="210"/>
        <end position="232"/>
    </location>
</feature>
<reference evidence="12 13" key="1">
    <citation type="journal article" date="2014" name="BMC Genomics">
        <title>Comparison of environmental and isolate Sulfobacillus genomes reveals diverse carbon, sulfur, nitrogen, and hydrogen metabolisms.</title>
        <authorList>
            <person name="Justice N.B."/>
            <person name="Norman A."/>
            <person name="Brown C.T."/>
            <person name="Singh A."/>
            <person name="Thomas B.C."/>
            <person name="Banfield J.F."/>
        </authorList>
    </citation>
    <scope>NUCLEOTIDE SEQUENCE [LARGE SCALE GENOMIC DNA]</scope>
    <source>
        <strain evidence="12">AMDSBA3</strain>
    </source>
</reference>
<dbReference type="GO" id="GO:0005886">
    <property type="term" value="C:plasma membrane"/>
    <property type="evidence" value="ECO:0007669"/>
    <property type="project" value="UniProtKB-SubCell"/>
</dbReference>
<keyword evidence="5" id="KW-0997">Cell inner membrane</keyword>
<evidence type="ECO:0000256" key="9">
    <source>
        <dbReference type="ARBA" id="ARBA00025439"/>
    </source>
</evidence>
<feature type="transmembrane region" description="Helical" evidence="11">
    <location>
        <begin position="12"/>
        <end position="29"/>
    </location>
</feature>